<feature type="chain" id="PRO_5008627267" description="TM7S3/TM198-like domain-containing protein" evidence="7">
    <location>
        <begin position="19"/>
        <end position="949"/>
    </location>
</feature>
<evidence type="ECO:0000256" key="7">
    <source>
        <dbReference type="SAM" id="SignalP"/>
    </source>
</evidence>
<feature type="compositionally biased region" description="Basic and acidic residues" evidence="5">
    <location>
        <begin position="899"/>
        <end position="915"/>
    </location>
</feature>
<feature type="compositionally biased region" description="Basic and acidic residues" evidence="5">
    <location>
        <begin position="927"/>
        <end position="942"/>
    </location>
</feature>
<evidence type="ECO:0000313" key="10">
    <source>
        <dbReference type="Proteomes" id="UP000092666"/>
    </source>
</evidence>
<dbReference type="PANTHER" id="PTHR39469">
    <property type="entry name" value="CHROMOSOME 1, WHOLE GENOME SHOTGUN SEQUENCE"/>
    <property type="match status" value="1"/>
</dbReference>
<dbReference type="InterPro" id="IPR025256">
    <property type="entry name" value="TM7S3/TM198-like_dom"/>
</dbReference>
<dbReference type="OrthoDB" id="102260at2759"/>
<feature type="compositionally biased region" description="Basic and acidic residues" evidence="5">
    <location>
        <begin position="586"/>
        <end position="605"/>
    </location>
</feature>
<feature type="compositionally biased region" description="Polar residues" evidence="5">
    <location>
        <begin position="522"/>
        <end position="531"/>
    </location>
</feature>
<evidence type="ECO:0000256" key="5">
    <source>
        <dbReference type="SAM" id="MobiDB-lite"/>
    </source>
</evidence>
<keyword evidence="3 6" id="KW-1133">Transmembrane helix</keyword>
<keyword evidence="7" id="KW-0732">Signal</keyword>
<dbReference type="PANTHER" id="PTHR39469:SF1">
    <property type="entry name" value="DUF4203 DOMAIN-CONTAINING PROTEIN"/>
    <property type="match status" value="1"/>
</dbReference>
<evidence type="ECO:0000259" key="8">
    <source>
        <dbReference type="Pfam" id="PF13886"/>
    </source>
</evidence>
<feature type="transmembrane region" description="Helical" evidence="6">
    <location>
        <begin position="183"/>
        <end position="203"/>
    </location>
</feature>
<feature type="transmembrane region" description="Helical" evidence="6">
    <location>
        <begin position="223"/>
        <end position="243"/>
    </location>
</feature>
<reference evidence="9 10" key="1">
    <citation type="submission" date="2013-07" db="EMBL/GenBank/DDBJ databases">
        <title>The Genome Sequence of Cryptococcus heveanensis BCC8398.</title>
        <authorList>
            <consortium name="The Broad Institute Genome Sequencing Platform"/>
            <person name="Cuomo C."/>
            <person name="Litvintseva A."/>
            <person name="Chen Y."/>
            <person name="Heitman J."/>
            <person name="Sun S."/>
            <person name="Springer D."/>
            <person name="Dromer F."/>
            <person name="Young S.K."/>
            <person name="Zeng Q."/>
            <person name="Gargeya S."/>
            <person name="Fitzgerald M."/>
            <person name="Abouelleil A."/>
            <person name="Alvarado L."/>
            <person name="Berlin A.M."/>
            <person name="Chapman S.B."/>
            <person name="Dewar J."/>
            <person name="Goldberg J."/>
            <person name="Griggs A."/>
            <person name="Gujja S."/>
            <person name="Hansen M."/>
            <person name="Howarth C."/>
            <person name="Imamovic A."/>
            <person name="Larimer J."/>
            <person name="McCowan C."/>
            <person name="Murphy C."/>
            <person name="Pearson M."/>
            <person name="Priest M."/>
            <person name="Roberts A."/>
            <person name="Saif S."/>
            <person name="Shea T."/>
            <person name="Sykes S."/>
            <person name="Wortman J."/>
            <person name="Nusbaum C."/>
            <person name="Birren B."/>
        </authorList>
    </citation>
    <scope>NUCLEOTIDE SEQUENCE [LARGE SCALE GENOMIC DNA]</scope>
    <source>
        <strain evidence="9 10">BCC8398</strain>
    </source>
</reference>
<feature type="domain" description="TM7S3/TM198-like" evidence="8">
    <location>
        <begin position="161"/>
        <end position="373"/>
    </location>
</feature>
<dbReference type="AlphaFoldDB" id="A0A1B9GR17"/>
<evidence type="ECO:0000313" key="9">
    <source>
        <dbReference type="EMBL" id="OCF33502.1"/>
    </source>
</evidence>
<feature type="region of interest" description="Disordered" evidence="5">
    <location>
        <begin position="24"/>
        <end position="66"/>
    </location>
</feature>
<sequence length="949" mass="103149">MRLFKPILAALFLPLIFAQDNNNNNNANNDDQPSSSRSGTITSSPSGSASASRSGSGLSNSTSRSTTTSFNITTLTTSLTVYPTSTPSGVKVEPTTLALTFTMNTTDLNEGGAFSATNASIWNGTLTNGTIPFDGENKPWEEGDSWLPFKIRIDPAYGVLGALLIVSGIPVAVLGGKNRWSSLAISTGYAVMLLTLVLILRWGVQPNLQPPSPSPPSTTLRGLYLLACVIASFFGAALGIFLYTFAKYWVSAIGGFTFGWFLLATRQGGLITSVLGRWGLLGGLTVAAFVGSLPKFSNEWMMLVSTAWIGATAFTLGVDCYTRGGLKEFYMYNLGFKELFPKLNGFKYPLTQTMMIELGILAAMVVIGAAIQFRVLNILTKKLRQMREEEEAKIEAEEIEKAAERFKNVGAELSEWEDKHGNGHRKSGSPPPSSVPTDPYGSLAGSAKRVEHDHSSIMLPQLGFGQGSEDRRASSALSLLRDSDPKGLYESVALGSPGLPNPDTPSGGGLLGLEELKVGEPSSPTHSNPELESQMRLLDEIKKAREEIRGSLDRLSSNGTPAPSVRSDSMLLGRGTTPTPSLVTAGERRDRHTSTSTTDRRDRHLSSASSNILDLDFNKRERHMSATSGKILNLDFSDTPGPRALSPDDKKPAPSAPQSEWDAYLAQRKVVTQPLNPSPPPPPPPPVNMISVPASVARGISERRERTTSMLEHRVSDFGPRDSRQMGTYPTSYGTPGGGGSGQLQRNTSAGQDRPGSSYDYFGGSSQPLGSPIAVDRATSPRGYESRSRPVSQIPAPGPVSQYPASRPTSQQPPARQQASRHAMSIDELAERHRQRMSRMQDPVTSKMREEVEVEEARKKWERQKQAEKDEQKRKERERFARERERETGAGAGAGGQGRGKEEVLRNTDEWRRSVVLDAPPPPATASREREREKQRAKEKQRASRQFAS</sequence>
<feature type="compositionally biased region" description="Polar residues" evidence="5">
    <location>
        <begin position="803"/>
        <end position="820"/>
    </location>
</feature>
<evidence type="ECO:0000256" key="4">
    <source>
        <dbReference type="ARBA" id="ARBA00023136"/>
    </source>
</evidence>
<evidence type="ECO:0000256" key="6">
    <source>
        <dbReference type="SAM" id="Phobius"/>
    </source>
</evidence>
<accession>A0A1B9GR17</accession>
<feature type="compositionally biased region" description="Basic and acidic residues" evidence="5">
    <location>
        <begin position="847"/>
        <end position="888"/>
    </location>
</feature>
<feature type="compositionally biased region" description="Pro residues" evidence="5">
    <location>
        <begin position="676"/>
        <end position="687"/>
    </location>
</feature>
<evidence type="ECO:0000256" key="2">
    <source>
        <dbReference type="ARBA" id="ARBA00022692"/>
    </source>
</evidence>
<gene>
    <name evidence="9" type="ORF">I316_04923</name>
</gene>
<dbReference type="EMBL" id="KI669505">
    <property type="protein sequence ID" value="OCF33502.1"/>
    <property type="molecule type" value="Genomic_DNA"/>
</dbReference>
<feature type="region of interest" description="Disordered" evidence="5">
    <location>
        <begin position="487"/>
        <end position="536"/>
    </location>
</feature>
<dbReference type="GO" id="GO:0016020">
    <property type="term" value="C:membrane"/>
    <property type="evidence" value="ECO:0007669"/>
    <property type="project" value="UniProtKB-SubCell"/>
</dbReference>
<evidence type="ECO:0000256" key="3">
    <source>
        <dbReference type="ARBA" id="ARBA00022989"/>
    </source>
</evidence>
<organism evidence="9 10">
    <name type="scientific">Kwoniella heveanensis BCC8398</name>
    <dbReference type="NCBI Taxonomy" id="1296120"/>
    <lineage>
        <taxon>Eukaryota</taxon>
        <taxon>Fungi</taxon>
        <taxon>Dikarya</taxon>
        <taxon>Basidiomycota</taxon>
        <taxon>Agaricomycotina</taxon>
        <taxon>Tremellomycetes</taxon>
        <taxon>Tremellales</taxon>
        <taxon>Cryptococcaceae</taxon>
        <taxon>Kwoniella</taxon>
    </lineage>
</organism>
<feature type="transmembrane region" description="Helical" evidence="6">
    <location>
        <begin position="248"/>
        <end position="264"/>
    </location>
</feature>
<keyword evidence="4 6" id="KW-0472">Membrane</keyword>
<feature type="region of interest" description="Disordered" evidence="5">
    <location>
        <begin position="628"/>
        <end position="949"/>
    </location>
</feature>
<reference evidence="10" key="2">
    <citation type="submission" date="2013-12" db="EMBL/GenBank/DDBJ databases">
        <title>Evolution of pathogenesis and genome organization in the Tremellales.</title>
        <authorList>
            <person name="Cuomo C."/>
            <person name="Litvintseva A."/>
            <person name="Heitman J."/>
            <person name="Chen Y."/>
            <person name="Sun S."/>
            <person name="Springer D."/>
            <person name="Dromer F."/>
            <person name="Young S."/>
            <person name="Zeng Q."/>
            <person name="Chapman S."/>
            <person name="Gujja S."/>
            <person name="Saif S."/>
            <person name="Birren B."/>
        </authorList>
    </citation>
    <scope>NUCLEOTIDE SEQUENCE [LARGE SCALE GENOMIC DNA]</scope>
    <source>
        <strain evidence="10">BCC8398</strain>
    </source>
</reference>
<feature type="signal peptide" evidence="7">
    <location>
        <begin position="1"/>
        <end position="18"/>
    </location>
</feature>
<dbReference type="STRING" id="1296120.A0A1B9GR17"/>
<feature type="transmembrane region" description="Helical" evidence="6">
    <location>
        <begin position="354"/>
        <end position="376"/>
    </location>
</feature>
<proteinExistence type="predicted"/>
<keyword evidence="10" id="KW-1185">Reference proteome</keyword>
<name>A0A1B9GR17_9TREE</name>
<dbReference type="Proteomes" id="UP000092666">
    <property type="component" value="Unassembled WGS sequence"/>
</dbReference>
<evidence type="ECO:0000256" key="1">
    <source>
        <dbReference type="ARBA" id="ARBA00004141"/>
    </source>
</evidence>
<keyword evidence="2 6" id="KW-0812">Transmembrane</keyword>
<comment type="subcellular location">
    <subcellularLocation>
        <location evidence="1">Membrane</location>
        <topology evidence="1">Multi-pass membrane protein</topology>
    </subcellularLocation>
</comment>
<feature type="region of interest" description="Disordered" evidence="5">
    <location>
        <begin position="417"/>
        <end position="449"/>
    </location>
</feature>
<feature type="transmembrane region" description="Helical" evidence="6">
    <location>
        <begin position="270"/>
        <end position="293"/>
    </location>
</feature>
<feature type="compositionally biased region" description="Basic and acidic residues" evidence="5">
    <location>
        <begin position="700"/>
        <end position="724"/>
    </location>
</feature>
<feature type="region of interest" description="Disordered" evidence="5">
    <location>
        <begin position="548"/>
        <end position="610"/>
    </location>
</feature>
<protein>
    <recommendedName>
        <fullName evidence="8">TM7S3/TM198-like domain-containing protein</fullName>
    </recommendedName>
</protein>
<feature type="transmembrane region" description="Helical" evidence="6">
    <location>
        <begin position="156"/>
        <end position="176"/>
    </location>
</feature>
<dbReference type="Pfam" id="PF13886">
    <property type="entry name" value="TM7S3_TM198"/>
    <property type="match status" value="1"/>
</dbReference>